<reference evidence="1 2" key="1">
    <citation type="journal article" date="2014" name="ISME J.">
        <title>Candidatus Competibacter-lineage genomes retrieved from metagenomes reveal functional metabolic diversity.</title>
        <authorList>
            <person name="McIlroy S.J."/>
            <person name="Albertsen M."/>
            <person name="Andresen E.K."/>
            <person name="Saunders A.M."/>
            <person name="Kristiansen R."/>
            <person name="Stokholm-Bjerregaard M."/>
            <person name="Nielsen K.L."/>
            <person name="Nielsen P.H."/>
        </authorList>
    </citation>
    <scope>NUCLEOTIDE SEQUENCE [LARGE SCALE GENOMIC DNA]</scope>
    <source>
        <strain evidence="1 2">Run_B_J11</strain>
    </source>
</reference>
<sequence length="509" mass="57525">MPMDAVINRFVFLLKSRGVRISPAESLDAMQALAWVGLDERDTLRIVLRSTLIKAVRDLPLFEELFAQFFSLPKATPAHESAAEALPPQPEIALEPPEMVAEQNPVSGQSDGDNAHEDALDIRDYFADESMATHFNSNQDANDLSLAEFGQNLVLSRKRDLLDQVMHKAMQVLKARRMKHGGRAGELNLSEAIAALDAEVITDAVMELLDELGDMDVDENLIKRLSSRLNGGIAHLPELLKRYLERELALKPLPKLPDPNRRALPTLHFSEPERREMTEIVQRLCRRMRGARSYRRHISPHGRISVPLTLRRNMKYEGIPFQPVMTYYRDEKPRLLVICDVSLSVRNTARFMLHLAYNLQSLFGQVRSFAFVSDVVEVSAQFEQQGIDEAIGAVFNGGLLDTDADSNYGHALSQFHQRYLGAVTQQTTVILLGDGRGNRNPPQVWALEGIRRRAKQLIWLSPESRGSWKLGSCDMSLYEPVCHHTEVVRNMQQLGRVTEDLLRRSVARP</sequence>
<dbReference type="Pfam" id="PF05762">
    <property type="entry name" value="VWA_CoxE"/>
    <property type="match status" value="1"/>
</dbReference>
<proteinExistence type="predicted"/>
<organism evidence="1 2">
    <name type="scientific">Candidatus Contendobacter odensis Run_B_J11</name>
    <dbReference type="NCBI Taxonomy" id="1400861"/>
    <lineage>
        <taxon>Bacteria</taxon>
        <taxon>Pseudomonadati</taxon>
        <taxon>Pseudomonadota</taxon>
        <taxon>Gammaproteobacteria</taxon>
        <taxon>Candidatus Competibacteraceae</taxon>
        <taxon>Candidatus Contendibacter</taxon>
    </lineage>
</organism>
<dbReference type="EMBL" id="CBTK010000041">
    <property type="protein sequence ID" value="CDH43827.1"/>
    <property type="molecule type" value="Genomic_DNA"/>
</dbReference>
<dbReference type="PANTHER" id="PTHR39338">
    <property type="entry name" value="BLL5662 PROTEIN-RELATED"/>
    <property type="match status" value="1"/>
</dbReference>
<evidence type="ECO:0000313" key="1">
    <source>
        <dbReference type="EMBL" id="CDH43827.1"/>
    </source>
</evidence>
<name>A0A7U7J2T8_9GAMM</name>
<dbReference type="PANTHER" id="PTHR39338:SF5">
    <property type="entry name" value="BLR6139 PROTEIN"/>
    <property type="match status" value="1"/>
</dbReference>
<keyword evidence="2" id="KW-1185">Reference proteome</keyword>
<gene>
    <name evidence="1" type="ORF">BN874_1350025</name>
</gene>
<dbReference type="AlphaFoldDB" id="A0A7U7J2T8"/>
<dbReference type="Proteomes" id="UP000019184">
    <property type="component" value="Unassembled WGS sequence"/>
</dbReference>
<dbReference type="OrthoDB" id="9790469at2"/>
<evidence type="ECO:0000313" key="2">
    <source>
        <dbReference type="Proteomes" id="UP000019184"/>
    </source>
</evidence>
<comment type="caution">
    <text evidence="1">The sequence shown here is derived from an EMBL/GenBank/DDBJ whole genome shotgun (WGS) entry which is preliminary data.</text>
</comment>
<protein>
    <recommendedName>
        <fullName evidence="3">VWA domain-containing protein</fullName>
    </recommendedName>
</protein>
<dbReference type="InterPro" id="IPR008912">
    <property type="entry name" value="Uncharacterised_CoxE"/>
</dbReference>
<accession>A0A7U7J2T8</accession>
<evidence type="ECO:0008006" key="3">
    <source>
        <dbReference type="Google" id="ProtNLM"/>
    </source>
</evidence>